<sequence>MSLDGITLRSLVYELSEKLIDGKINKVYQPENDELVIDIRNKGKNNKLIVSASSNNPRIHFTNQTKENPQSPPMFCMLLRKHLQGGRILSVNQEGFERIISIIISTYDELGVLSEKELIIEIMGRHSNIILINKNDRTIIDSIKRITSDISSVRQILPGMKYTLPPAQDKTSPINLTQEKFNELINSINEGIKVYKFIYQSFIGVSPLVAKEVCSRSNIYENLNLADLTDENKNKLYLSFKELVDTVMNGDSSPTMVYNDYKTKILGFSSIDLVQFNESIKIYFESTSELLDTVYETKDRLDRIKQKSLSLKKNIKTKLDRDKNKLSKQKEELFNAKNREKYKIYGELITANIYRIEKGMEILETENYYNDNELIQIKLNPNFTPSQNAQKYFKKYNKLKSAFNEVSTQISFTEEEINYLENILLSIENATNLPELEEIRDELIEGGYIKNRKKYKPQNKKSSQSKPLHYISKDGFDIYVGKNNKQNDNLTLKFADKEDIWLHTKDIPGSHVIIKKSNKEVPNDTIYEAALLAAFNSKGKVSSNVPVDYTAKKNVKKPNGAKPGMVIYENNSTIYVTPTEKEISNIKKEK</sequence>
<evidence type="ECO:0000256" key="2">
    <source>
        <dbReference type="ARBA" id="ARBA00022730"/>
    </source>
</evidence>
<evidence type="ECO:0000259" key="6">
    <source>
        <dbReference type="Pfam" id="PF05670"/>
    </source>
</evidence>
<keyword evidence="2 5" id="KW-0699">rRNA-binding</keyword>
<protein>
    <recommendedName>
        <fullName evidence="5">Rqc2 homolog RqcH</fullName>
        <shortName evidence="5">RqcH</shortName>
    </recommendedName>
</protein>
<dbReference type="InterPro" id="IPR008532">
    <property type="entry name" value="NFACT_RNA-bd"/>
</dbReference>
<dbReference type="Pfam" id="PF05670">
    <property type="entry name" value="NFACT-R_1"/>
    <property type="match status" value="1"/>
</dbReference>
<dbReference type="InterPro" id="IPR051608">
    <property type="entry name" value="RQC_Subunit_NEMF"/>
</dbReference>
<dbReference type="GO" id="GO:0019843">
    <property type="term" value="F:rRNA binding"/>
    <property type="evidence" value="ECO:0007669"/>
    <property type="project" value="UniProtKB-UniRule"/>
</dbReference>
<dbReference type="Gene3D" id="2.30.310.10">
    <property type="entry name" value="ibrinogen binding protein from staphylococcus aureus domain"/>
    <property type="match status" value="1"/>
</dbReference>
<dbReference type="GO" id="GO:1990112">
    <property type="term" value="C:RQC complex"/>
    <property type="evidence" value="ECO:0007669"/>
    <property type="project" value="TreeGrafter"/>
</dbReference>
<dbReference type="Gene3D" id="1.10.8.50">
    <property type="match status" value="1"/>
</dbReference>
<comment type="function">
    <text evidence="5">Key component of the ribosome quality control system (RQC), a ribosome-associated complex that mediates the extraction of incompletely synthesized nascent chains from stalled ribosomes and their subsequent degradation. RqcH recruits Ala-charged tRNA, and with RqcP directs the elongation of stalled nascent chains on 50S ribosomal subunits, leading to non-templated C-terminal alanine extensions (Ala tail). The Ala tail promotes nascent chain degradation. May add between 1 and at least 8 Ala residues. Binds to stalled 50S ribosomal subunits.</text>
</comment>
<keyword evidence="3 5" id="KW-0694">RNA-binding</keyword>
<dbReference type="GO" id="GO:0072344">
    <property type="term" value="P:rescue of stalled ribosome"/>
    <property type="evidence" value="ECO:0007669"/>
    <property type="project" value="UniProtKB-UniRule"/>
</dbReference>
<feature type="domain" description="NFACT RNA-binding" evidence="6">
    <location>
        <begin position="467"/>
        <end position="566"/>
    </location>
</feature>
<dbReference type="FunFam" id="2.30.310.10:FF:000004">
    <property type="entry name" value="Fibronectin-binding protein A"/>
    <property type="match status" value="1"/>
</dbReference>
<evidence type="ECO:0000256" key="5">
    <source>
        <dbReference type="HAMAP-Rule" id="MF_00844"/>
    </source>
</evidence>
<comment type="caution">
    <text evidence="7">The sequence shown here is derived from an EMBL/GenBank/DDBJ whole genome shotgun (WGS) entry which is preliminary data.</text>
</comment>
<evidence type="ECO:0000256" key="4">
    <source>
        <dbReference type="ARBA" id="ARBA00022917"/>
    </source>
</evidence>
<dbReference type="PANTHER" id="PTHR15239">
    <property type="entry name" value="NUCLEAR EXPORT MEDIATOR FACTOR NEMF"/>
    <property type="match status" value="1"/>
</dbReference>
<dbReference type="RefSeq" id="WP_203367644.1">
    <property type="nucleotide sequence ID" value="NZ_WSFT01000053.1"/>
</dbReference>
<dbReference type="EMBL" id="WSFT01000053">
    <property type="protein sequence ID" value="MBS4539727.1"/>
    <property type="molecule type" value="Genomic_DNA"/>
</dbReference>
<dbReference type="Gene3D" id="3.40.970.40">
    <property type="entry name" value="fibrinogen binding protein from staphylococcus aureus domain like"/>
    <property type="match status" value="1"/>
</dbReference>
<dbReference type="HAMAP" id="MF_00844_B">
    <property type="entry name" value="RqcH_B"/>
    <property type="match status" value="1"/>
</dbReference>
<evidence type="ECO:0000256" key="1">
    <source>
        <dbReference type="ARBA" id="ARBA00022555"/>
    </source>
</evidence>
<dbReference type="InterPro" id="IPR043682">
    <property type="entry name" value="RqcH_bacterial"/>
</dbReference>
<feature type="coiled-coil region" evidence="5">
    <location>
        <begin position="312"/>
        <end position="339"/>
    </location>
</feature>
<dbReference type="Proteomes" id="UP000724672">
    <property type="component" value="Unassembled WGS sequence"/>
</dbReference>
<dbReference type="SUPFAM" id="SSF46946">
    <property type="entry name" value="S13-like H2TH domain"/>
    <property type="match status" value="1"/>
</dbReference>
<accession>A0A942V221</accession>
<keyword evidence="8" id="KW-1185">Reference proteome</keyword>
<dbReference type="AlphaFoldDB" id="A0A942V221"/>
<keyword evidence="4 5" id="KW-0648">Protein biosynthesis</keyword>
<evidence type="ECO:0000256" key="3">
    <source>
        <dbReference type="ARBA" id="ARBA00022884"/>
    </source>
</evidence>
<keyword evidence="5" id="KW-0175">Coiled coil</keyword>
<dbReference type="InterPro" id="IPR010979">
    <property type="entry name" value="Ribosomal_uS13-like_H2TH"/>
</dbReference>
<evidence type="ECO:0000313" key="7">
    <source>
        <dbReference type="EMBL" id="MBS4539727.1"/>
    </source>
</evidence>
<dbReference type="GO" id="GO:0043023">
    <property type="term" value="F:ribosomal large subunit binding"/>
    <property type="evidence" value="ECO:0007669"/>
    <property type="project" value="UniProtKB-UniRule"/>
</dbReference>
<comment type="subunit">
    <text evidence="5">Associates with stalled 50S ribosomal subunits. Binds to RqcP.</text>
</comment>
<dbReference type="PANTHER" id="PTHR15239:SF6">
    <property type="entry name" value="RIBOSOME QUALITY CONTROL COMPLEX SUBUNIT NEMF"/>
    <property type="match status" value="1"/>
</dbReference>
<reference evidence="7" key="1">
    <citation type="submission" date="2019-12" db="EMBL/GenBank/DDBJ databases">
        <title>Clostridiaceae gen. nov. sp. nov., isolated from sediment in Xinjiang, China.</title>
        <authorList>
            <person name="Zhang R."/>
        </authorList>
    </citation>
    <scope>NUCLEOTIDE SEQUENCE</scope>
    <source>
        <strain evidence="7">D2Q-11</strain>
    </source>
</reference>
<comment type="similarity">
    <text evidence="5">Belongs to the NEMF family.</text>
</comment>
<proteinExistence type="inferred from homology"/>
<organism evidence="7 8">
    <name type="scientific">Anaeromonas frigoriresistens</name>
    <dbReference type="NCBI Taxonomy" id="2683708"/>
    <lineage>
        <taxon>Bacteria</taxon>
        <taxon>Bacillati</taxon>
        <taxon>Bacillota</taxon>
        <taxon>Tissierellia</taxon>
        <taxon>Tissierellales</taxon>
        <taxon>Thermohalobacteraceae</taxon>
        <taxon>Anaeromonas</taxon>
    </lineage>
</organism>
<dbReference type="GO" id="GO:0000049">
    <property type="term" value="F:tRNA binding"/>
    <property type="evidence" value="ECO:0007669"/>
    <property type="project" value="UniProtKB-UniRule"/>
</dbReference>
<name>A0A942V221_9FIRM</name>
<evidence type="ECO:0000313" key="8">
    <source>
        <dbReference type="Proteomes" id="UP000724672"/>
    </source>
</evidence>
<dbReference type="Pfam" id="PF05833">
    <property type="entry name" value="NFACT_N"/>
    <property type="match status" value="1"/>
</dbReference>
<gene>
    <name evidence="5" type="primary">rqcH</name>
    <name evidence="7" type="ORF">GOQ27_14735</name>
</gene>
<keyword evidence="1 5" id="KW-0820">tRNA-binding</keyword>